<dbReference type="Gene3D" id="6.10.250.690">
    <property type="match status" value="1"/>
</dbReference>
<feature type="domain" description="OmpR/PhoB-type" evidence="9">
    <location>
        <begin position="124"/>
        <end position="218"/>
    </location>
</feature>
<dbReference type="PANTHER" id="PTHR48111">
    <property type="entry name" value="REGULATOR OF RPOS"/>
    <property type="match status" value="1"/>
</dbReference>
<evidence type="ECO:0000256" key="4">
    <source>
        <dbReference type="ARBA" id="ARBA00023125"/>
    </source>
</evidence>
<dbReference type="SMART" id="SM00448">
    <property type="entry name" value="REC"/>
    <property type="match status" value="1"/>
</dbReference>
<evidence type="ECO:0000256" key="5">
    <source>
        <dbReference type="ARBA" id="ARBA00023163"/>
    </source>
</evidence>
<evidence type="ECO:0000259" key="8">
    <source>
        <dbReference type="PROSITE" id="PS50110"/>
    </source>
</evidence>
<feature type="domain" description="Response regulatory" evidence="8">
    <location>
        <begin position="2"/>
        <end position="116"/>
    </location>
</feature>
<dbReference type="Gene3D" id="3.40.50.2300">
    <property type="match status" value="1"/>
</dbReference>
<organism evidence="10 11">
    <name type="scientific">Devosia oryzisoli</name>
    <dbReference type="NCBI Taxonomy" id="2774138"/>
    <lineage>
        <taxon>Bacteria</taxon>
        <taxon>Pseudomonadati</taxon>
        <taxon>Pseudomonadota</taxon>
        <taxon>Alphaproteobacteria</taxon>
        <taxon>Hyphomicrobiales</taxon>
        <taxon>Devosiaceae</taxon>
        <taxon>Devosia</taxon>
    </lineage>
</organism>
<evidence type="ECO:0000256" key="2">
    <source>
        <dbReference type="ARBA" id="ARBA00023012"/>
    </source>
</evidence>
<reference evidence="10" key="1">
    <citation type="submission" date="2020-09" db="EMBL/GenBank/DDBJ databases">
        <title>Genome seq and assembly of Devosia sp.</title>
        <authorList>
            <person name="Chhetri G."/>
        </authorList>
    </citation>
    <scope>NUCLEOTIDE SEQUENCE</scope>
    <source>
        <strain evidence="10">PTR5</strain>
    </source>
</reference>
<dbReference type="EMBL" id="JACYFU010000003">
    <property type="protein sequence ID" value="MBD8066577.1"/>
    <property type="molecule type" value="Genomic_DNA"/>
</dbReference>
<feature type="DNA-binding region" description="OmpR/PhoB-type" evidence="7">
    <location>
        <begin position="124"/>
        <end position="218"/>
    </location>
</feature>
<dbReference type="Pfam" id="PF00486">
    <property type="entry name" value="Trans_reg_C"/>
    <property type="match status" value="1"/>
</dbReference>
<evidence type="ECO:0000313" key="11">
    <source>
        <dbReference type="Proteomes" id="UP000654108"/>
    </source>
</evidence>
<dbReference type="InterPro" id="IPR036388">
    <property type="entry name" value="WH-like_DNA-bd_sf"/>
</dbReference>
<dbReference type="InterPro" id="IPR039420">
    <property type="entry name" value="WalR-like"/>
</dbReference>
<proteinExistence type="predicted"/>
<dbReference type="SUPFAM" id="SSF52172">
    <property type="entry name" value="CheY-like"/>
    <property type="match status" value="1"/>
</dbReference>
<evidence type="ECO:0000256" key="6">
    <source>
        <dbReference type="PROSITE-ProRule" id="PRU00169"/>
    </source>
</evidence>
<gene>
    <name evidence="10" type="ORF">IC608_13965</name>
</gene>
<evidence type="ECO:0000259" key="9">
    <source>
        <dbReference type="PROSITE" id="PS51755"/>
    </source>
</evidence>
<dbReference type="CDD" id="cd00383">
    <property type="entry name" value="trans_reg_C"/>
    <property type="match status" value="1"/>
</dbReference>
<dbReference type="InterPro" id="IPR001789">
    <property type="entry name" value="Sig_transdc_resp-reg_receiver"/>
</dbReference>
<dbReference type="InterPro" id="IPR001867">
    <property type="entry name" value="OmpR/PhoB-type_DNA-bd"/>
</dbReference>
<dbReference type="GO" id="GO:0000156">
    <property type="term" value="F:phosphorelay response regulator activity"/>
    <property type="evidence" value="ECO:0007669"/>
    <property type="project" value="TreeGrafter"/>
</dbReference>
<evidence type="ECO:0000256" key="7">
    <source>
        <dbReference type="PROSITE-ProRule" id="PRU01091"/>
    </source>
</evidence>
<comment type="caution">
    <text evidence="10">The sequence shown here is derived from an EMBL/GenBank/DDBJ whole genome shotgun (WGS) entry which is preliminary data.</text>
</comment>
<dbReference type="Proteomes" id="UP000654108">
    <property type="component" value="Unassembled WGS sequence"/>
</dbReference>
<dbReference type="GO" id="GO:0006355">
    <property type="term" value="P:regulation of DNA-templated transcription"/>
    <property type="evidence" value="ECO:0007669"/>
    <property type="project" value="InterPro"/>
</dbReference>
<feature type="modified residue" description="4-aspartylphosphate" evidence="6">
    <location>
        <position position="51"/>
    </location>
</feature>
<name>A0A927FW28_9HYPH</name>
<dbReference type="GO" id="GO:0005829">
    <property type="term" value="C:cytosol"/>
    <property type="evidence" value="ECO:0007669"/>
    <property type="project" value="TreeGrafter"/>
</dbReference>
<evidence type="ECO:0000256" key="1">
    <source>
        <dbReference type="ARBA" id="ARBA00022553"/>
    </source>
</evidence>
<dbReference type="RefSeq" id="WP_191776678.1">
    <property type="nucleotide sequence ID" value="NZ_JACYFU010000003.1"/>
</dbReference>
<keyword evidence="3" id="KW-0805">Transcription regulation</keyword>
<dbReference type="SMART" id="SM00862">
    <property type="entry name" value="Trans_reg_C"/>
    <property type="match status" value="1"/>
</dbReference>
<keyword evidence="11" id="KW-1185">Reference proteome</keyword>
<evidence type="ECO:0000313" key="10">
    <source>
        <dbReference type="EMBL" id="MBD8066577.1"/>
    </source>
</evidence>
<dbReference type="GO" id="GO:0032993">
    <property type="term" value="C:protein-DNA complex"/>
    <property type="evidence" value="ECO:0007669"/>
    <property type="project" value="TreeGrafter"/>
</dbReference>
<protein>
    <submittedName>
        <fullName evidence="10">Response regulator transcription factor</fullName>
    </submittedName>
</protein>
<keyword evidence="2" id="KW-0902">Two-component regulatory system</keyword>
<dbReference type="InterPro" id="IPR011006">
    <property type="entry name" value="CheY-like_superfamily"/>
</dbReference>
<evidence type="ECO:0000256" key="3">
    <source>
        <dbReference type="ARBA" id="ARBA00023015"/>
    </source>
</evidence>
<dbReference type="AlphaFoldDB" id="A0A927FW28"/>
<sequence>MRILLIEDDHVLGEAIRDHLRASGHATDWVRRLDDAEAALFGVRYELMLLDLNLPDGRGLDLLRRLRGRGEALPVIITTAQDQIAVRIEGLNAGADDYLVKPFDLSEMTARINAVARRSVGQSAPLLRLGPVEIDLAHRIVKAGGETVTLSAREWAVMERLVARPGAIVTKAEIEESLYAFGAEIESNAVEVYVSRLRKKLGRDLILTVRGLGYQAVA</sequence>
<dbReference type="PROSITE" id="PS51755">
    <property type="entry name" value="OMPR_PHOB"/>
    <property type="match status" value="1"/>
</dbReference>
<keyword evidence="1 6" id="KW-0597">Phosphoprotein</keyword>
<keyword evidence="5" id="KW-0804">Transcription</keyword>
<accession>A0A927FW28</accession>
<dbReference type="PROSITE" id="PS50110">
    <property type="entry name" value="RESPONSE_REGULATORY"/>
    <property type="match status" value="1"/>
</dbReference>
<dbReference type="Pfam" id="PF00072">
    <property type="entry name" value="Response_reg"/>
    <property type="match status" value="1"/>
</dbReference>
<dbReference type="Gene3D" id="1.10.10.10">
    <property type="entry name" value="Winged helix-like DNA-binding domain superfamily/Winged helix DNA-binding domain"/>
    <property type="match status" value="1"/>
</dbReference>
<keyword evidence="4 7" id="KW-0238">DNA-binding</keyword>
<dbReference type="PANTHER" id="PTHR48111:SF1">
    <property type="entry name" value="TWO-COMPONENT RESPONSE REGULATOR ORR33"/>
    <property type="match status" value="1"/>
</dbReference>
<dbReference type="GO" id="GO:0000976">
    <property type="term" value="F:transcription cis-regulatory region binding"/>
    <property type="evidence" value="ECO:0007669"/>
    <property type="project" value="TreeGrafter"/>
</dbReference>